<feature type="transmembrane region" description="Helical" evidence="1">
    <location>
        <begin position="221"/>
        <end position="241"/>
    </location>
</feature>
<proteinExistence type="predicted"/>
<evidence type="ECO:0000313" key="2">
    <source>
        <dbReference type="EMBL" id="DAA03344.1"/>
    </source>
</evidence>
<name>Q6IIC2_DROME</name>
<keyword evidence="1" id="KW-0472">Membrane</keyword>
<gene>
    <name evidence="2" type="ORF">HDC19028</name>
</gene>
<keyword evidence="1" id="KW-0812">Transmembrane</keyword>
<keyword evidence="1" id="KW-1133">Transmembrane helix</keyword>
<dbReference type="AlphaFoldDB" id="Q6IIC2"/>
<organism evidence="2">
    <name type="scientific">Drosophila melanogaster</name>
    <name type="common">Fruit fly</name>
    <dbReference type="NCBI Taxonomy" id="7227"/>
    <lineage>
        <taxon>Eukaryota</taxon>
        <taxon>Metazoa</taxon>
        <taxon>Ecdysozoa</taxon>
        <taxon>Arthropoda</taxon>
        <taxon>Hexapoda</taxon>
        <taxon>Insecta</taxon>
        <taxon>Pterygota</taxon>
        <taxon>Neoptera</taxon>
        <taxon>Endopterygota</taxon>
        <taxon>Diptera</taxon>
        <taxon>Brachycera</taxon>
        <taxon>Muscomorpha</taxon>
        <taxon>Ephydroidea</taxon>
        <taxon>Drosophilidae</taxon>
        <taxon>Drosophila</taxon>
        <taxon>Sophophora</taxon>
    </lineage>
</organism>
<evidence type="ECO:0000256" key="1">
    <source>
        <dbReference type="SAM" id="Phobius"/>
    </source>
</evidence>
<feature type="transmembrane region" description="Helical" evidence="1">
    <location>
        <begin position="33"/>
        <end position="50"/>
    </location>
</feature>
<feature type="transmembrane region" description="Helical" evidence="1">
    <location>
        <begin position="62"/>
        <end position="84"/>
    </location>
</feature>
<dbReference type="EMBL" id="BK003144">
    <property type="protein sequence ID" value="DAA03344.1"/>
    <property type="molecule type" value="Genomic_DNA"/>
</dbReference>
<reference evidence="2" key="1">
    <citation type="journal article" date="2003" name="Genome Biol.">
        <title>An integrated gene annotation and transcriptional profiling approach towards the full gene content of the Drosophila genome.</title>
        <authorList>
            <person name="Hild M."/>
            <person name="Beckmann B."/>
            <person name="Haas S.A."/>
            <person name="Koch B."/>
            <person name="Solovyev V."/>
            <person name="Busold C."/>
            <person name="Fellenberg K."/>
            <person name="Boutros M."/>
            <person name="Vingron M."/>
            <person name="Sauer F."/>
            <person name="Hoheisel J.D."/>
            <person name="Paro R."/>
        </authorList>
    </citation>
    <scope>NUCLEOTIDE SEQUENCE</scope>
</reference>
<accession>Q6IIC2</accession>
<feature type="transmembrane region" description="Helical" evidence="1">
    <location>
        <begin position="111"/>
        <end position="129"/>
    </location>
</feature>
<protein>
    <submittedName>
        <fullName evidence="2">HDC19028</fullName>
    </submittedName>
</protein>
<sequence>MLLAKGVQFVLSAPFLFLSVVLAGLVLFSLLLLFLLFLLWSCGVFCWLCPRWEMRIARGRQIFFLSLFNSIPPASTSVILWPVLGGLFRLRSSSSVLSARNWARHSFLDRLGFGLAWLGLAWFGSLRWFSLRLESCAHADGAAPPPALAPPFAPPSAPADAGLSSMNIPTARMPIIPPLIHRQSFRKGLSVVRGHSAGHWGRTGVRPSGLRCFVSARFRSALISCGPGPVVLAVVLLLLSAKLSIV</sequence>